<sequence>MFDKVLIANRGEIAIRVMRACRELDVNTVAIYSDADKTGLFTKYADEAVPLNSSILSQSYLDIDKIIDIALDTGADAIHPGYGFLSENPVLGNKCDENNITLIGPRENAIQAMGDKITSKQLMEKIGVPTVPGDKEGITDIEEAKKRAKEIGFPVIIKSSAGGGGIGMRVVYEEDELARAIESTQNLAQATFGDGTVYIEKYIEKPRHIEFQVLADNHGNTIHVCDRECSIQRRHQKLIEEAPSPIMTEELRQRMGESAIKAAKSVDYNSAGTVEFMYSNGEYYFLEMNTRIQVEHPITEAITGIDLVKQQIKVASGEKLDYSQDDIKVNGHAIECRINAEDPLHDFNPNPGRIVGYRSPGGIGVRMDSGVYNGYTIPSIYDSMIAKLIVHGNNRDEAIARMKRALNEYIVVGVPTTIPFHKALMLNENFKNANLHTGFIEENKLDLRADIERVVKEDEDRIAELKATFLPSKKVAAIATSVNTYMKRITEDQKSN</sequence>
<dbReference type="Proteomes" id="UP000248557">
    <property type="component" value="Unassembled WGS sequence"/>
</dbReference>
<evidence type="ECO:0000256" key="6">
    <source>
        <dbReference type="ARBA" id="ARBA00022432"/>
    </source>
</evidence>
<keyword evidence="10 17" id="KW-0067">ATP-binding</keyword>
<dbReference type="PROSITE" id="PS00867">
    <property type="entry name" value="CPSASE_2"/>
    <property type="match status" value="1"/>
</dbReference>
<feature type="domain" description="ATP-grasp" evidence="18">
    <location>
        <begin position="120"/>
        <end position="316"/>
    </location>
</feature>
<organism evidence="20 21">
    <name type="scientific">Methanosphaera stadtmanae</name>
    <dbReference type="NCBI Taxonomy" id="2317"/>
    <lineage>
        <taxon>Archaea</taxon>
        <taxon>Methanobacteriati</taxon>
        <taxon>Methanobacteriota</taxon>
        <taxon>Methanomada group</taxon>
        <taxon>Methanobacteria</taxon>
        <taxon>Methanobacteriales</taxon>
        <taxon>Methanobacteriaceae</taxon>
        <taxon>Methanosphaera</taxon>
    </lineage>
</organism>
<evidence type="ECO:0000256" key="17">
    <source>
        <dbReference type="PROSITE-ProRule" id="PRU00409"/>
    </source>
</evidence>
<dbReference type="InterPro" id="IPR004549">
    <property type="entry name" value="Acetyl_CoA_COase_biotin_COase"/>
</dbReference>
<dbReference type="FunFam" id="3.30.470.20:FF:000028">
    <property type="entry name" value="Methylcrotonoyl-CoA carboxylase subunit alpha, mitochondrial"/>
    <property type="match status" value="1"/>
</dbReference>
<evidence type="ECO:0000256" key="16">
    <source>
        <dbReference type="ARBA" id="ARBA00079226"/>
    </source>
</evidence>
<comment type="pathway">
    <text evidence="4">Carbohydrate biosynthesis; gluconeogenesis.</text>
</comment>
<dbReference type="InterPro" id="IPR011761">
    <property type="entry name" value="ATP-grasp"/>
</dbReference>
<keyword evidence="11" id="KW-0460">Magnesium</keyword>
<gene>
    <name evidence="20" type="ORF">CA615_04560</name>
</gene>
<evidence type="ECO:0000313" key="21">
    <source>
        <dbReference type="Proteomes" id="UP000248557"/>
    </source>
</evidence>
<dbReference type="InterPro" id="IPR005481">
    <property type="entry name" value="BC-like_N"/>
</dbReference>
<evidence type="ECO:0000259" key="18">
    <source>
        <dbReference type="PROSITE" id="PS50975"/>
    </source>
</evidence>
<evidence type="ECO:0000256" key="10">
    <source>
        <dbReference type="ARBA" id="ARBA00022840"/>
    </source>
</evidence>
<evidence type="ECO:0000256" key="2">
    <source>
        <dbReference type="ARBA" id="ARBA00001941"/>
    </source>
</evidence>
<dbReference type="InterPro" id="IPR011054">
    <property type="entry name" value="Rudment_hybrid_motif"/>
</dbReference>
<dbReference type="PROSITE" id="PS00866">
    <property type="entry name" value="CPSASE_1"/>
    <property type="match status" value="1"/>
</dbReference>
<proteinExistence type="predicted"/>
<dbReference type="PANTHER" id="PTHR48095:SF2">
    <property type="entry name" value="BIOTIN CARBOXYLASE, CHLOROPLASTIC"/>
    <property type="match status" value="1"/>
</dbReference>
<dbReference type="SUPFAM" id="SSF56059">
    <property type="entry name" value="Glutathione synthetase ATP-binding domain-like"/>
    <property type="match status" value="1"/>
</dbReference>
<evidence type="ECO:0000313" key="20">
    <source>
        <dbReference type="EMBL" id="RAP02996.1"/>
    </source>
</evidence>
<dbReference type="PROSITE" id="PS50979">
    <property type="entry name" value="BC"/>
    <property type="match status" value="1"/>
</dbReference>
<dbReference type="InterPro" id="IPR051602">
    <property type="entry name" value="ACC_Biotin_Carboxylase"/>
</dbReference>
<evidence type="ECO:0000256" key="15">
    <source>
        <dbReference type="ARBA" id="ARBA00073540"/>
    </source>
</evidence>
<accession>A0A328Q5Z0</accession>
<dbReference type="NCBIfam" id="NF006367">
    <property type="entry name" value="PRK08591.1"/>
    <property type="match status" value="1"/>
</dbReference>
<dbReference type="RefSeq" id="WP_112149567.1">
    <property type="nucleotide sequence ID" value="NZ_NGJK01000055.1"/>
</dbReference>
<evidence type="ECO:0000256" key="3">
    <source>
        <dbReference type="ARBA" id="ARBA00002380"/>
    </source>
</evidence>
<evidence type="ECO:0000256" key="1">
    <source>
        <dbReference type="ARBA" id="ARBA00001936"/>
    </source>
</evidence>
<evidence type="ECO:0000256" key="9">
    <source>
        <dbReference type="ARBA" id="ARBA00022741"/>
    </source>
</evidence>
<evidence type="ECO:0000256" key="14">
    <source>
        <dbReference type="ARBA" id="ARBA00064342"/>
    </source>
</evidence>
<evidence type="ECO:0000256" key="11">
    <source>
        <dbReference type="ARBA" id="ARBA00022842"/>
    </source>
</evidence>
<dbReference type="Pfam" id="PF02785">
    <property type="entry name" value="Biotin_carb_C"/>
    <property type="match status" value="1"/>
</dbReference>
<dbReference type="InterPro" id="IPR016185">
    <property type="entry name" value="PreATP-grasp_dom_sf"/>
</dbReference>
<dbReference type="InterPro" id="IPR005479">
    <property type="entry name" value="CPAse_ATP-bd"/>
</dbReference>
<evidence type="ECO:0000256" key="5">
    <source>
        <dbReference type="ARBA" id="ARBA00013057"/>
    </source>
</evidence>
<evidence type="ECO:0000259" key="19">
    <source>
        <dbReference type="PROSITE" id="PS50979"/>
    </source>
</evidence>
<dbReference type="GO" id="GO:0005524">
    <property type="term" value="F:ATP binding"/>
    <property type="evidence" value="ECO:0007669"/>
    <property type="project" value="UniProtKB-UniRule"/>
</dbReference>
<dbReference type="NCBIfam" id="TIGR00514">
    <property type="entry name" value="accC"/>
    <property type="match status" value="1"/>
</dbReference>
<evidence type="ECO:0000256" key="8">
    <source>
        <dbReference type="ARBA" id="ARBA00022723"/>
    </source>
</evidence>
<feature type="domain" description="Biotin carboxylation" evidence="19">
    <location>
        <begin position="1"/>
        <end position="445"/>
    </location>
</feature>
<reference evidence="20 21" key="1">
    <citation type="submission" date="2017-05" db="EMBL/GenBank/DDBJ databases">
        <title>Host range expansion of the Methanosphaera genus to humans and monogastric animals involves recent and extensive reduction in genome content.</title>
        <authorList>
            <person name="Hoedt E.C."/>
            <person name="Volmer J.G."/>
            <person name="Parks D.H."/>
            <person name="Rosewarne C.P."/>
            <person name="Denman S.E."/>
            <person name="Mcsweeney C.S."/>
            <person name="O Cuiv P."/>
            <person name="Hugenholtz P."/>
            <person name="Tyson G.W."/>
            <person name="Morrison M."/>
        </authorList>
    </citation>
    <scope>NUCLEOTIDE SEQUENCE [LARGE SCALE GENOMIC DNA]</scope>
    <source>
        <strain evidence="20 21">PA5</strain>
    </source>
</reference>
<keyword evidence="12" id="KW-0670">Pyruvate</keyword>
<dbReference type="FunFam" id="3.40.50.20:FF:000010">
    <property type="entry name" value="Propionyl-CoA carboxylase subunit alpha"/>
    <property type="match status" value="1"/>
</dbReference>
<comment type="caution">
    <text evidence="20">The sequence shown here is derived from an EMBL/GenBank/DDBJ whole genome shotgun (WGS) entry which is preliminary data.</text>
</comment>
<evidence type="ECO:0000256" key="4">
    <source>
        <dbReference type="ARBA" id="ARBA00004742"/>
    </source>
</evidence>
<comment type="subunit">
    <text evidence="14">Heterooctamer of four A and four B subunits.</text>
</comment>
<dbReference type="GO" id="GO:0006094">
    <property type="term" value="P:gluconeogenesis"/>
    <property type="evidence" value="ECO:0007669"/>
    <property type="project" value="UniProtKB-KW"/>
</dbReference>
<comment type="cofactor">
    <cofactor evidence="1">
        <name>Mn(2+)</name>
        <dbReference type="ChEBI" id="CHEBI:29035"/>
    </cofactor>
</comment>
<dbReference type="InterPro" id="IPR005482">
    <property type="entry name" value="Biotin_COase_C"/>
</dbReference>
<keyword evidence="9 17" id="KW-0547">Nucleotide-binding</keyword>
<dbReference type="Pfam" id="PF00289">
    <property type="entry name" value="Biotin_carb_N"/>
    <property type="match status" value="1"/>
</dbReference>
<keyword evidence="6" id="KW-0312">Gluconeogenesis</keyword>
<evidence type="ECO:0000256" key="13">
    <source>
        <dbReference type="ARBA" id="ARBA00049382"/>
    </source>
</evidence>
<evidence type="ECO:0000256" key="7">
    <source>
        <dbReference type="ARBA" id="ARBA00022598"/>
    </source>
</evidence>
<dbReference type="Gene3D" id="3.30.470.20">
    <property type="entry name" value="ATP-grasp fold, B domain"/>
    <property type="match status" value="1"/>
</dbReference>
<comment type="function">
    <text evidence="3">Pyruvate carboxylase catalyzes a 2-step reaction, involving the ATP-dependent carboxylation of the covalently attached biotin in the first step and the transfer of the carboxyl group to pyruvate in the second.</text>
</comment>
<dbReference type="AlphaFoldDB" id="A0A328Q5Z0"/>
<dbReference type="Pfam" id="PF02786">
    <property type="entry name" value="CPSase_L_D2"/>
    <property type="match status" value="1"/>
</dbReference>
<keyword evidence="7" id="KW-0436">Ligase</keyword>
<dbReference type="InterPro" id="IPR011764">
    <property type="entry name" value="Biotin_carboxylation_dom"/>
</dbReference>
<dbReference type="GO" id="GO:0046872">
    <property type="term" value="F:metal ion binding"/>
    <property type="evidence" value="ECO:0007669"/>
    <property type="project" value="UniProtKB-KW"/>
</dbReference>
<dbReference type="PROSITE" id="PS50975">
    <property type="entry name" value="ATP_GRASP"/>
    <property type="match status" value="1"/>
</dbReference>
<protein>
    <recommendedName>
        <fullName evidence="15">Pyruvate carboxylase subunit A</fullName>
        <ecNumber evidence="5">6.4.1.1</ecNumber>
    </recommendedName>
    <alternativeName>
        <fullName evidence="16">Pyruvic carboxylase A</fullName>
    </alternativeName>
</protein>
<dbReference type="EMBL" id="NGJK01000055">
    <property type="protein sequence ID" value="RAP02996.1"/>
    <property type="molecule type" value="Genomic_DNA"/>
</dbReference>
<dbReference type="SUPFAM" id="SSF52440">
    <property type="entry name" value="PreATP-grasp domain"/>
    <property type="match status" value="1"/>
</dbReference>
<dbReference type="NCBIfam" id="NF006406">
    <property type="entry name" value="PRK08654.1"/>
    <property type="match status" value="1"/>
</dbReference>
<comment type="cofactor">
    <cofactor evidence="2">
        <name>Co(2+)</name>
        <dbReference type="ChEBI" id="CHEBI:48828"/>
    </cofactor>
</comment>
<evidence type="ECO:0000256" key="12">
    <source>
        <dbReference type="ARBA" id="ARBA00023317"/>
    </source>
</evidence>
<keyword evidence="8" id="KW-0479">Metal-binding</keyword>
<dbReference type="PANTHER" id="PTHR48095">
    <property type="entry name" value="PYRUVATE CARBOXYLASE SUBUNIT A"/>
    <property type="match status" value="1"/>
</dbReference>
<dbReference type="SMART" id="SM00878">
    <property type="entry name" value="Biotin_carb_C"/>
    <property type="match status" value="1"/>
</dbReference>
<comment type="catalytic activity">
    <reaction evidence="13">
        <text>hydrogencarbonate + pyruvate + ATP = oxaloacetate + ADP + phosphate + H(+)</text>
        <dbReference type="Rhea" id="RHEA:20844"/>
        <dbReference type="ChEBI" id="CHEBI:15361"/>
        <dbReference type="ChEBI" id="CHEBI:15378"/>
        <dbReference type="ChEBI" id="CHEBI:16452"/>
        <dbReference type="ChEBI" id="CHEBI:17544"/>
        <dbReference type="ChEBI" id="CHEBI:30616"/>
        <dbReference type="ChEBI" id="CHEBI:43474"/>
        <dbReference type="ChEBI" id="CHEBI:456216"/>
        <dbReference type="EC" id="6.4.1.1"/>
    </reaction>
</comment>
<dbReference type="GO" id="GO:0004736">
    <property type="term" value="F:pyruvate carboxylase activity"/>
    <property type="evidence" value="ECO:0007669"/>
    <property type="project" value="UniProtKB-EC"/>
</dbReference>
<dbReference type="FunFam" id="3.30.1490.20:FF:000003">
    <property type="entry name" value="acetyl-CoA carboxylase isoform X1"/>
    <property type="match status" value="1"/>
</dbReference>
<dbReference type="EC" id="6.4.1.1" evidence="5"/>
<dbReference type="SUPFAM" id="SSF51246">
    <property type="entry name" value="Rudiment single hybrid motif"/>
    <property type="match status" value="1"/>
</dbReference>
<name>A0A328Q5Z0_9EURY</name>